<dbReference type="Gene3D" id="2.120.10.10">
    <property type="match status" value="1"/>
</dbReference>
<dbReference type="AlphaFoldDB" id="A0A7K4KN63"/>
<dbReference type="GO" id="GO:0004308">
    <property type="term" value="F:exo-alpha-sialidase activity"/>
    <property type="evidence" value="ECO:0007669"/>
    <property type="project" value="UniProtKB-EC"/>
</dbReference>
<protein>
    <recommendedName>
        <fullName evidence="3">exo-alpha-sialidase</fullName>
        <ecNumber evidence="3">3.2.1.18</ecNumber>
    </recommendedName>
</protein>
<dbReference type="CDD" id="cd15482">
    <property type="entry name" value="Sialidase_non-viral"/>
    <property type="match status" value="1"/>
</dbReference>
<sequence length="175" mass="19020">LLLYSDDRGRSWSAGAAVEGTGTGECQVAEVDDGDGGSVLYLSARPWRRRCRMVAVSADQGLQFGHAVPCEELCEPPRGCQGSVVSFAKAASWLLFSHPTDPHHRRDLGVYVNPSPLSRGSWWPPWLLYQGPCGYSDLAVCPDGLFGCLFECGEQRGCEEIAFCLFSQSQLLSAC</sequence>
<comment type="similarity">
    <text evidence="2">Belongs to the glycosyl hydrolase 33 family.</text>
</comment>
<evidence type="ECO:0000256" key="6">
    <source>
        <dbReference type="ARBA" id="ARBA00023295"/>
    </source>
</evidence>
<comment type="caution">
    <text evidence="8">The sequence shown here is derived from an EMBL/GenBank/DDBJ whole genome shotgun (WGS) entry which is preliminary data.</text>
</comment>
<keyword evidence="6" id="KW-0378">Hydrolase</keyword>
<dbReference type="PANTHER" id="PTHR10628:SF23">
    <property type="entry name" value="SIALIDASE-3"/>
    <property type="match status" value="1"/>
</dbReference>
<evidence type="ECO:0000256" key="5">
    <source>
        <dbReference type="ARBA" id="ARBA00023277"/>
    </source>
</evidence>
<evidence type="ECO:0000256" key="2">
    <source>
        <dbReference type="ARBA" id="ARBA00009348"/>
    </source>
</evidence>
<evidence type="ECO:0000256" key="3">
    <source>
        <dbReference type="ARBA" id="ARBA00012733"/>
    </source>
</evidence>
<dbReference type="EC" id="3.2.1.18" evidence="3"/>
<proteinExistence type="inferred from homology"/>
<dbReference type="GO" id="GO:0009313">
    <property type="term" value="P:oligosaccharide catabolic process"/>
    <property type="evidence" value="ECO:0007669"/>
    <property type="project" value="TreeGrafter"/>
</dbReference>
<dbReference type="InterPro" id="IPR036278">
    <property type="entry name" value="Sialidase_sf"/>
</dbReference>
<keyword evidence="4" id="KW-0442">Lipid degradation</keyword>
<accession>A0A7K4KN63</accession>
<comment type="catalytic activity">
    <reaction evidence="1">
        <text>Hydrolysis of alpha-(2-&gt;3)-, alpha-(2-&gt;6)-, alpha-(2-&gt;8)- glycosidic linkages of terminal sialic acid residues in oligosaccharides, glycoproteins, glycolipids, colominic acid and synthetic substrates.</text>
        <dbReference type="EC" id="3.2.1.18"/>
    </reaction>
</comment>
<dbReference type="Proteomes" id="UP000545332">
    <property type="component" value="Unassembled WGS sequence"/>
</dbReference>
<keyword evidence="6" id="KW-0326">Glycosidase</keyword>
<feature type="non-terminal residue" evidence="8">
    <location>
        <position position="175"/>
    </location>
</feature>
<feature type="domain" description="Sialidase" evidence="7">
    <location>
        <begin position="2"/>
        <end position="147"/>
    </location>
</feature>
<dbReference type="OrthoDB" id="2739686at2759"/>
<keyword evidence="5" id="KW-0119">Carbohydrate metabolism</keyword>
<organism evidence="8 9">
    <name type="scientific">Crypturellus soui</name>
    <dbReference type="NCBI Taxonomy" id="458187"/>
    <lineage>
        <taxon>Eukaryota</taxon>
        <taxon>Metazoa</taxon>
        <taxon>Chordata</taxon>
        <taxon>Craniata</taxon>
        <taxon>Vertebrata</taxon>
        <taxon>Euteleostomi</taxon>
        <taxon>Archelosauria</taxon>
        <taxon>Archosauria</taxon>
        <taxon>Dinosauria</taxon>
        <taxon>Saurischia</taxon>
        <taxon>Theropoda</taxon>
        <taxon>Coelurosauria</taxon>
        <taxon>Aves</taxon>
        <taxon>Palaeognathae</taxon>
        <taxon>Tinamiformes</taxon>
        <taxon>Tinamidae</taxon>
        <taxon>Crypturellus</taxon>
    </lineage>
</organism>
<evidence type="ECO:0000313" key="8">
    <source>
        <dbReference type="EMBL" id="NWI17755.1"/>
    </source>
</evidence>
<dbReference type="InterPro" id="IPR011040">
    <property type="entry name" value="Sialidase"/>
</dbReference>
<dbReference type="GO" id="GO:0005737">
    <property type="term" value="C:cytoplasm"/>
    <property type="evidence" value="ECO:0007669"/>
    <property type="project" value="TreeGrafter"/>
</dbReference>
<dbReference type="InterPro" id="IPR026856">
    <property type="entry name" value="Sialidase_fam"/>
</dbReference>
<evidence type="ECO:0000256" key="4">
    <source>
        <dbReference type="ARBA" id="ARBA00022963"/>
    </source>
</evidence>
<feature type="non-terminal residue" evidence="8">
    <location>
        <position position="1"/>
    </location>
</feature>
<dbReference type="GO" id="GO:0006689">
    <property type="term" value="P:ganglioside catabolic process"/>
    <property type="evidence" value="ECO:0007669"/>
    <property type="project" value="TreeGrafter"/>
</dbReference>
<dbReference type="SUPFAM" id="SSF50939">
    <property type="entry name" value="Sialidases"/>
    <property type="match status" value="1"/>
</dbReference>
<dbReference type="Pfam" id="PF13088">
    <property type="entry name" value="BNR_2"/>
    <property type="match status" value="1"/>
</dbReference>
<gene>
    <name evidence="8" type="primary">Neu3</name>
    <name evidence="8" type="ORF">CRYSOU_R15665</name>
</gene>
<dbReference type="PANTHER" id="PTHR10628">
    <property type="entry name" value="SIALIDASE"/>
    <property type="match status" value="1"/>
</dbReference>
<dbReference type="EMBL" id="VWPX01014774">
    <property type="protein sequence ID" value="NWI17755.1"/>
    <property type="molecule type" value="Genomic_DNA"/>
</dbReference>
<evidence type="ECO:0000313" key="9">
    <source>
        <dbReference type="Proteomes" id="UP000545332"/>
    </source>
</evidence>
<name>A0A7K4KN63_9AVES</name>
<reference evidence="8 9" key="1">
    <citation type="submission" date="2019-09" db="EMBL/GenBank/DDBJ databases">
        <title>Bird 10,000 Genomes (B10K) Project - Family phase.</title>
        <authorList>
            <person name="Zhang G."/>
        </authorList>
    </citation>
    <scope>NUCLEOTIDE SEQUENCE [LARGE SCALE GENOMIC DNA]</scope>
    <source>
        <strain evidence="8">B10K-MSB-42743</strain>
        <tissue evidence="8">Heart</tissue>
    </source>
</reference>
<keyword evidence="4" id="KW-0443">Lipid metabolism</keyword>
<evidence type="ECO:0000256" key="1">
    <source>
        <dbReference type="ARBA" id="ARBA00000427"/>
    </source>
</evidence>
<keyword evidence="9" id="KW-1185">Reference proteome</keyword>
<evidence type="ECO:0000259" key="7">
    <source>
        <dbReference type="Pfam" id="PF13088"/>
    </source>
</evidence>
<dbReference type="GO" id="GO:0016020">
    <property type="term" value="C:membrane"/>
    <property type="evidence" value="ECO:0007669"/>
    <property type="project" value="TreeGrafter"/>
</dbReference>